<gene>
    <name evidence="2" type="ORF">CITCOLO1_LOCUS3251</name>
</gene>
<dbReference type="Proteomes" id="UP001642487">
    <property type="component" value="Chromosome 10"/>
</dbReference>
<keyword evidence="1" id="KW-0812">Transmembrane</keyword>
<evidence type="ECO:0000313" key="3">
    <source>
        <dbReference type="Proteomes" id="UP001642487"/>
    </source>
</evidence>
<feature type="transmembrane region" description="Helical" evidence="1">
    <location>
        <begin position="65"/>
        <end position="86"/>
    </location>
</feature>
<evidence type="ECO:0000256" key="1">
    <source>
        <dbReference type="SAM" id="Phobius"/>
    </source>
</evidence>
<proteinExistence type="predicted"/>
<accession>A0ABP0XW68</accession>
<sequence length="109" mass="12777">MVRGAWYIRANYNVDKQTASCSVVRSKQNFTFSFPSFFLSLHFIYFHLLSVSINNVPFFQPTTPFYVLPFSFSLIFSHTHIPIFVLSSNFFLLRDFHSISGFFTSQFHP</sequence>
<evidence type="ECO:0000313" key="2">
    <source>
        <dbReference type="EMBL" id="CAK9311591.1"/>
    </source>
</evidence>
<keyword evidence="3" id="KW-1185">Reference proteome</keyword>
<keyword evidence="1" id="KW-1133">Transmembrane helix</keyword>
<keyword evidence="1" id="KW-0472">Membrane</keyword>
<organism evidence="2 3">
    <name type="scientific">Citrullus colocynthis</name>
    <name type="common">colocynth</name>
    <dbReference type="NCBI Taxonomy" id="252529"/>
    <lineage>
        <taxon>Eukaryota</taxon>
        <taxon>Viridiplantae</taxon>
        <taxon>Streptophyta</taxon>
        <taxon>Embryophyta</taxon>
        <taxon>Tracheophyta</taxon>
        <taxon>Spermatophyta</taxon>
        <taxon>Magnoliopsida</taxon>
        <taxon>eudicotyledons</taxon>
        <taxon>Gunneridae</taxon>
        <taxon>Pentapetalae</taxon>
        <taxon>rosids</taxon>
        <taxon>fabids</taxon>
        <taxon>Cucurbitales</taxon>
        <taxon>Cucurbitaceae</taxon>
        <taxon>Benincaseae</taxon>
        <taxon>Citrullus</taxon>
    </lineage>
</organism>
<protein>
    <submittedName>
        <fullName evidence="2">Uncharacterized protein</fullName>
    </submittedName>
</protein>
<reference evidence="2 3" key="1">
    <citation type="submission" date="2024-03" db="EMBL/GenBank/DDBJ databases">
        <authorList>
            <person name="Gkanogiannis A."/>
            <person name="Becerra Lopez-Lavalle L."/>
        </authorList>
    </citation>
    <scope>NUCLEOTIDE SEQUENCE [LARGE SCALE GENOMIC DNA]</scope>
</reference>
<feature type="transmembrane region" description="Helical" evidence="1">
    <location>
        <begin position="32"/>
        <end position="53"/>
    </location>
</feature>
<dbReference type="EMBL" id="OZ021744">
    <property type="protein sequence ID" value="CAK9311591.1"/>
    <property type="molecule type" value="Genomic_DNA"/>
</dbReference>
<name>A0ABP0XW68_9ROSI</name>